<comment type="similarity">
    <text evidence="2">Belongs to the metallo-dependent hydrolases superfamily.</text>
</comment>
<reference evidence="4" key="1">
    <citation type="submission" date="2017-04" db="EMBL/GenBank/DDBJ databases">
        <title>Population genomics of picophytoplankton unveils novel chromosome hypervariability.</title>
        <authorList>
            <consortium name="DOE Joint Genome Institute"/>
            <person name="Blanc-Mathieu R."/>
            <person name="Krasovec M."/>
            <person name="Hebrard M."/>
            <person name="Yau S."/>
            <person name="Desgranges E."/>
            <person name="Martin J."/>
            <person name="Schackwitz W."/>
            <person name="Kuo A."/>
            <person name="Salin G."/>
            <person name="Donnadieu C."/>
            <person name="Desdevises Y."/>
            <person name="Sanchez-Ferandin S."/>
            <person name="Moreau H."/>
            <person name="Rivals E."/>
            <person name="Grigoriev I.V."/>
            <person name="Grimsley N."/>
            <person name="Eyre-Walker A."/>
            <person name="Piganeau G."/>
        </authorList>
    </citation>
    <scope>NUCLEOTIDE SEQUENCE [LARGE SCALE GENOMIC DNA]</scope>
    <source>
        <strain evidence="4">RCC 1115</strain>
    </source>
</reference>
<name>A0A1Y5IA57_OSTTA</name>
<dbReference type="InterPro" id="IPR006680">
    <property type="entry name" value="Amidohydro-rel"/>
</dbReference>
<dbReference type="GO" id="GO:0016831">
    <property type="term" value="F:carboxy-lyase activity"/>
    <property type="evidence" value="ECO:0007669"/>
    <property type="project" value="UniProtKB-KW"/>
</dbReference>
<organism evidence="4">
    <name type="scientific">Ostreococcus tauri</name>
    <name type="common">Marine green alga</name>
    <dbReference type="NCBI Taxonomy" id="70448"/>
    <lineage>
        <taxon>Eukaryota</taxon>
        <taxon>Viridiplantae</taxon>
        <taxon>Chlorophyta</taxon>
        <taxon>Mamiellophyceae</taxon>
        <taxon>Mamiellales</taxon>
        <taxon>Bathycoccaceae</taxon>
        <taxon>Ostreococcus</taxon>
    </lineage>
</organism>
<dbReference type="Gene3D" id="3.20.20.140">
    <property type="entry name" value="Metal-dependent hydrolases"/>
    <property type="match status" value="1"/>
</dbReference>
<dbReference type="Proteomes" id="UP000195557">
    <property type="component" value="Unassembled WGS sequence"/>
</dbReference>
<dbReference type="AlphaFoldDB" id="A0A1Y5IA57"/>
<dbReference type="PANTHER" id="PTHR21240:SF19">
    <property type="entry name" value="CATALYTIC_ HYDROLASE"/>
    <property type="match status" value="1"/>
</dbReference>
<dbReference type="InterPro" id="IPR032465">
    <property type="entry name" value="ACMSD"/>
</dbReference>
<keyword evidence="2" id="KW-0210">Decarboxylase</keyword>
<keyword evidence="1 2" id="KW-0456">Lyase</keyword>
<dbReference type="PANTHER" id="PTHR21240">
    <property type="entry name" value="2-AMINO-3-CARBOXYLMUCONATE-6-SEMIALDEHYDE DECARBOXYLASE"/>
    <property type="match status" value="1"/>
</dbReference>
<dbReference type="SUPFAM" id="SSF51556">
    <property type="entry name" value="Metallo-dependent hydrolases"/>
    <property type="match status" value="1"/>
</dbReference>
<evidence type="ECO:0000259" key="3">
    <source>
        <dbReference type="Pfam" id="PF04909"/>
    </source>
</evidence>
<evidence type="ECO:0000256" key="2">
    <source>
        <dbReference type="RuleBase" id="RU366045"/>
    </source>
</evidence>
<proteinExistence type="inferred from homology"/>
<dbReference type="InterPro" id="IPR032466">
    <property type="entry name" value="Metal_Hydrolase"/>
</dbReference>
<protein>
    <recommendedName>
        <fullName evidence="3">Amidohydrolase-related domain-containing protein</fullName>
    </recommendedName>
</protein>
<evidence type="ECO:0000313" key="4">
    <source>
        <dbReference type="EMBL" id="OUS44042.1"/>
    </source>
</evidence>
<dbReference type="Pfam" id="PF04909">
    <property type="entry name" value="Amidohydro_2"/>
    <property type="match status" value="1"/>
</dbReference>
<sequence>MRTNAIDAHVHVWPSEKTHAYDDGKTPPCPGSSDELIEIMNANAVRAALIVQPINLGFDHTYVATAIDSHPGRFIGMALANPTIGERGVEALRTLLTPRGKFRGVRFNPALWPSGRGMDDDVGMAMFRACAEATPPAVVGFMCFHGLKPQIPAIRALCEAEPTVPVLIDHFGFTKGIEDEGFEDLLALGRDFEQIHVKCSAHFRVRVATEDGSDSTERQLRRLIETFGRERIVWGSDYPFVTMEDGGYAGAVGLLESQLAADPELIDMIRGENFMRLFPGAVEA</sequence>
<dbReference type="GO" id="GO:0016787">
    <property type="term" value="F:hydrolase activity"/>
    <property type="evidence" value="ECO:0007669"/>
    <property type="project" value="InterPro"/>
</dbReference>
<gene>
    <name evidence="4" type="ORF">BE221DRAFT_23182</name>
</gene>
<feature type="domain" description="Amidohydrolase-related" evidence="3">
    <location>
        <begin position="6"/>
        <end position="279"/>
    </location>
</feature>
<accession>A0A1Y5IA57</accession>
<evidence type="ECO:0000256" key="1">
    <source>
        <dbReference type="ARBA" id="ARBA00023239"/>
    </source>
</evidence>
<dbReference type="EMBL" id="KZ155826">
    <property type="protein sequence ID" value="OUS44042.1"/>
    <property type="molecule type" value="Genomic_DNA"/>
</dbReference>
<dbReference type="eggNOG" id="ENOG502QUU3">
    <property type="taxonomic scope" value="Eukaryota"/>
</dbReference>